<dbReference type="EMBL" id="KZ303858">
    <property type="protein sequence ID" value="PHZ09485.1"/>
    <property type="molecule type" value="Genomic_DNA"/>
</dbReference>
<protein>
    <submittedName>
        <fullName evidence="2">Uncharacterized protein</fullName>
    </submittedName>
</protein>
<sequence length="411" mass="47232">MLTLGQASCLVLGYKPNDPEERKKAKEHLEKSGLIAVHIRNHDPFQPLAIGINVHERDPFKFISYPDSPTMPCTDLPDNIDYHDGKDNNGNNDDSSNSDSNDNNSGNDSNSNDSDDSNSRIYKNNNSDNSNKDRSKKRKLDNTVIPFCKDRLLNLMKEIATDENPLNDSCYSKQFLTAEGQYQLMCSIFPRLKNHCNENQLQYWIGQAKIWGKSERSRKNQRKSGRNLWVVDEQLRAFVTDTSDSVKAYWKYLQHDTKYITIGYARKSPTDETKESRIRLLQLMVNKLYFRGKCEEVFVSPICKADQPILERDSPKQDDLLLNLKGSHGDISDLVARVHFSQKPFRLVIIDYAGLSTSPNDIRIFLEQCSNIKEVVVDHGSSFEILSRFDLLKNNDLEKFKCRHANVKRSK</sequence>
<feature type="compositionally biased region" description="Low complexity" evidence="1">
    <location>
        <begin position="88"/>
        <end position="112"/>
    </location>
</feature>
<dbReference type="RefSeq" id="XP_023463193.1">
    <property type="nucleotide sequence ID" value="XM_023611632.1"/>
</dbReference>
<name>A0A2G4SL39_RHIZD</name>
<organism evidence="2 3">
    <name type="scientific">Rhizopus microsporus ATCC 52813</name>
    <dbReference type="NCBI Taxonomy" id="1340429"/>
    <lineage>
        <taxon>Eukaryota</taxon>
        <taxon>Fungi</taxon>
        <taxon>Fungi incertae sedis</taxon>
        <taxon>Mucoromycota</taxon>
        <taxon>Mucoromycotina</taxon>
        <taxon>Mucoromycetes</taxon>
        <taxon>Mucorales</taxon>
        <taxon>Mucorineae</taxon>
        <taxon>Rhizopodaceae</taxon>
        <taxon>Rhizopus</taxon>
    </lineage>
</organism>
<proteinExistence type="predicted"/>
<evidence type="ECO:0000256" key="1">
    <source>
        <dbReference type="SAM" id="MobiDB-lite"/>
    </source>
</evidence>
<dbReference type="Proteomes" id="UP000242254">
    <property type="component" value="Unassembled WGS sequence"/>
</dbReference>
<feature type="region of interest" description="Disordered" evidence="1">
    <location>
        <begin position="65"/>
        <end position="138"/>
    </location>
</feature>
<gene>
    <name evidence="2" type="ORF">RHIMIDRAFT_262866</name>
</gene>
<evidence type="ECO:0000313" key="2">
    <source>
        <dbReference type="EMBL" id="PHZ09485.1"/>
    </source>
</evidence>
<dbReference type="GeneID" id="35442621"/>
<evidence type="ECO:0000313" key="3">
    <source>
        <dbReference type="Proteomes" id="UP000242254"/>
    </source>
</evidence>
<keyword evidence="3" id="KW-1185">Reference proteome</keyword>
<dbReference type="AlphaFoldDB" id="A0A2G4SL39"/>
<accession>A0A2G4SL39</accession>
<reference evidence="2 3" key="1">
    <citation type="journal article" date="2016" name="Proc. Natl. Acad. Sci. U.S.A.">
        <title>Lipid metabolic changes in an early divergent fungus govern the establishment of a mutualistic symbiosis with endobacteria.</title>
        <authorList>
            <person name="Lastovetsky O.A."/>
            <person name="Gaspar M.L."/>
            <person name="Mondo S.J."/>
            <person name="LaButti K.M."/>
            <person name="Sandor L."/>
            <person name="Grigoriev I.V."/>
            <person name="Henry S.A."/>
            <person name="Pawlowska T.E."/>
        </authorList>
    </citation>
    <scope>NUCLEOTIDE SEQUENCE [LARGE SCALE GENOMIC DNA]</scope>
    <source>
        <strain evidence="2 3">ATCC 52813</strain>
    </source>
</reference>